<feature type="region of interest" description="Disordered" evidence="1">
    <location>
        <begin position="1030"/>
        <end position="1051"/>
    </location>
</feature>
<dbReference type="Pfam" id="PF03527">
    <property type="entry name" value="RHS"/>
    <property type="match status" value="1"/>
</dbReference>
<dbReference type="NCBIfam" id="TIGR01643">
    <property type="entry name" value="YD_repeat_2x"/>
    <property type="match status" value="13"/>
</dbReference>
<name>A0ABS6YWF2_9ACTN</name>
<dbReference type="PANTHER" id="PTHR32305">
    <property type="match status" value="1"/>
</dbReference>
<keyword evidence="2" id="KW-0812">Transmembrane</keyword>
<dbReference type="InterPro" id="IPR006530">
    <property type="entry name" value="YD"/>
</dbReference>
<dbReference type="RefSeq" id="WP_219692334.1">
    <property type="nucleotide sequence ID" value="NZ_WMBF01000613.1"/>
</dbReference>
<proteinExistence type="predicted"/>
<keyword evidence="2" id="KW-0472">Membrane</keyword>
<evidence type="ECO:0008006" key="7">
    <source>
        <dbReference type="Google" id="ProtNLM"/>
    </source>
</evidence>
<feature type="domain" description="RHS protein conserved region" evidence="3">
    <location>
        <begin position="1063"/>
        <end position="1092"/>
    </location>
</feature>
<comment type="caution">
    <text evidence="5">The sequence shown here is derived from an EMBL/GenBank/DDBJ whole genome shotgun (WGS) entry which is preliminary data.</text>
</comment>
<evidence type="ECO:0000256" key="1">
    <source>
        <dbReference type="SAM" id="MobiDB-lite"/>
    </source>
</evidence>
<dbReference type="EMBL" id="WMBF01000613">
    <property type="protein sequence ID" value="MBW5425781.1"/>
    <property type="molecule type" value="Genomic_DNA"/>
</dbReference>
<feature type="non-terminal residue" evidence="5">
    <location>
        <position position="1"/>
    </location>
</feature>
<feature type="domain" description="DUF6531" evidence="4">
    <location>
        <begin position="98"/>
        <end position="169"/>
    </location>
</feature>
<gene>
    <name evidence="5" type="ORF">GKQ77_30175</name>
</gene>
<accession>A0ABS6YWF2</accession>
<dbReference type="InterPro" id="IPR031325">
    <property type="entry name" value="RHS_repeat"/>
</dbReference>
<feature type="non-terminal residue" evidence="5">
    <location>
        <position position="1105"/>
    </location>
</feature>
<dbReference type="PANTHER" id="PTHR32305:SF15">
    <property type="entry name" value="PROTEIN RHSA-RELATED"/>
    <property type="match status" value="1"/>
</dbReference>
<feature type="region of interest" description="Disordered" evidence="1">
    <location>
        <begin position="876"/>
        <end position="910"/>
    </location>
</feature>
<feature type="transmembrane region" description="Helical" evidence="2">
    <location>
        <begin position="6"/>
        <end position="25"/>
    </location>
</feature>
<dbReference type="InterPro" id="IPR001826">
    <property type="entry name" value="RHS"/>
</dbReference>
<dbReference type="Gene3D" id="2.180.10.10">
    <property type="entry name" value="RHS repeat-associated core"/>
    <property type="match status" value="3"/>
</dbReference>
<feature type="compositionally biased region" description="Gly residues" evidence="1">
    <location>
        <begin position="1033"/>
        <end position="1047"/>
    </location>
</feature>
<dbReference type="Proteomes" id="UP001197114">
    <property type="component" value="Unassembled WGS sequence"/>
</dbReference>
<evidence type="ECO:0000259" key="4">
    <source>
        <dbReference type="Pfam" id="PF20148"/>
    </source>
</evidence>
<dbReference type="InterPro" id="IPR045351">
    <property type="entry name" value="DUF6531"/>
</dbReference>
<keyword evidence="6" id="KW-1185">Reference proteome</keyword>
<protein>
    <recommendedName>
        <fullName evidence="7">Type IV secretion protein Rhs</fullName>
    </recommendedName>
</protein>
<reference evidence="5 6" key="1">
    <citation type="submission" date="2019-11" db="EMBL/GenBank/DDBJ databases">
        <authorList>
            <person name="Ay H."/>
        </authorList>
    </citation>
    <scope>NUCLEOTIDE SEQUENCE [LARGE SCALE GENOMIC DNA]</scope>
    <source>
        <strain evidence="5 6">BG9H</strain>
    </source>
</reference>
<dbReference type="InterPro" id="IPR050708">
    <property type="entry name" value="T6SS_VgrG/RHS"/>
</dbReference>
<dbReference type="Pfam" id="PF05593">
    <property type="entry name" value="RHS_repeat"/>
    <property type="match status" value="9"/>
</dbReference>
<sequence length="1105" mass="120241">GIIAMIVGGPILAAIVIIAGAIVLADTLNKYRKGQAGLMDVAFAALDCVPGMKGLTTAAKLGKGLKGMAKGLGKGGLRKGADDAVGSGKKAGSRCKNGDPIDMVSGEMIMEETDVDLPGLLPLALRRTHLSTYRWGQWFGPSWASTLDERLELDDEGVAFAAEDGMILLYPVPRPGASVMPLEGPRWPLDWDGEPGAPLRITDPATGFTRHFAPTGSPGASGSAFTMPLAAITDRNGLRVDIDRDKKGAPTAVRDSAGRHLHVDTRRDRVVGLRLRNPEDGPAGTTLRRFGYGADGNLAEVHNSSGLPLTLTYDSRSRITSWTDRVGCWYRFTYDDQDRCVTGEGADGRLSCTIAYDDENRTTRYTDSLGNTTTYRHNELRQLVAQTDPLGHTTCSEWDRYDRLLSRTDPLGRTTRYVYDADGAPTAVIHPDGSRELAENGIHGQPVTVTQADGHVWHLEYDERGNLTGETDPTGARISYRYNGFGGLIAITDAAGRTAVLEPDATGQPRSSTDAEGCTTHFERDAFGRLVAQTGPDGSVTRFEWTPEGKLSRRILPDGSTEHHVHDGEGNLVEHTDTLGQVTRFEYGGFDLPSARVNPDGSRLEFTYDGELRVTSVTNQLGAAWRYFYDEAGRLVREQDFGGRTQSYRFDAAGHLVGQTNGAGQSIEYVRDAFGKVLQERTPEGVTAYAYDPVGNVRRVTSGHTELTYERDARGRVLAETCDGATVRSAYDVLGRRTRRVTPSGAESVWEYDGRDRPVLLRTAGRTVAFGYDEAGREVERRTGATVLSQTWDADGRLSSQTLMADGGSSGAPGPRRLQHRAYRYRPDGAVTGISDLLGGDRVLDVDGTGRVTGVRAATWSERYAYDPAGNLTQAEWQGSAGSRPGRPGGGEPAAHGSAGRGSAGRGSGEVRYEFDAQGRVVVRRKKRLSRKPDVWRYAWDSQDRLVGVTTPDGTKWGYRYDPFGRRVAKQRFGPDGSTVVEEVTFAWDGFVLAEQVTRRGDEAPTCMVWDWEPDRFSPVTQVDRVVREGQVQGQGQGREQGQGQGREQGHSQEWVDAQFYSIVTDLVGTPTELVGDEGELAWRARATVWGAPLGDTEPEGAYCP</sequence>
<evidence type="ECO:0000256" key="2">
    <source>
        <dbReference type="SAM" id="Phobius"/>
    </source>
</evidence>
<evidence type="ECO:0000313" key="5">
    <source>
        <dbReference type="EMBL" id="MBW5425781.1"/>
    </source>
</evidence>
<dbReference type="SUPFAM" id="SSF69322">
    <property type="entry name" value="Tricorn protease domain 2"/>
    <property type="match status" value="1"/>
</dbReference>
<evidence type="ECO:0000313" key="6">
    <source>
        <dbReference type="Proteomes" id="UP001197114"/>
    </source>
</evidence>
<organism evidence="5 6">
    <name type="scientific">Streptomyces anatolicus</name>
    <dbReference type="NCBI Taxonomy" id="2675858"/>
    <lineage>
        <taxon>Bacteria</taxon>
        <taxon>Bacillati</taxon>
        <taxon>Actinomycetota</taxon>
        <taxon>Actinomycetes</taxon>
        <taxon>Kitasatosporales</taxon>
        <taxon>Streptomycetaceae</taxon>
        <taxon>Streptomyces</taxon>
    </lineage>
</organism>
<evidence type="ECO:0000259" key="3">
    <source>
        <dbReference type="Pfam" id="PF03527"/>
    </source>
</evidence>
<keyword evidence="2" id="KW-1133">Transmembrane helix</keyword>
<feature type="compositionally biased region" description="Gly residues" evidence="1">
    <location>
        <begin position="899"/>
        <end position="908"/>
    </location>
</feature>
<dbReference type="Pfam" id="PF20148">
    <property type="entry name" value="DUF6531"/>
    <property type="match status" value="1"/>
</dbReference>